<evidence type="ECO:0000256" key="1">
    <source>
        <dbReference type="SAM" id="MobiDB-lite"/>
    </source>
</evidence>
<feature type="region of interest" description="Disordered" evidence="1">
    <location>
        <begin position="79"/>
        <end position="125"/>
    </location>
</feature>
<feature type="compositionally biased region" description="Low complexity" evidence="1">
    <location>
        <begin position="92"/>
        <end position="104"/>
    </location>
</feature>
<proteinExistence type="predicted"/>
<evidence type="ECO:0000313" key="2">
    <source>
        <dbReference type="EMBL" id="CAJ1937596.1"/>
    </source>
</evidence>
<evidence type="ECO:0000313" key="3">
    <source>
        <dbReference type="Proteomes" id="UP001295423"/>
    </source>
</evidence>
<sequence>MDMTPPTRSAQRHLADIGTQRLRGKTSSRSPKRRINTDRRSGRSTTTSRPSSDASPPNKDWIDERIQRQDAIVRMAVQLRKESSSRDDRRSTTGAGSKAAAKGTFRLMKTTPRRSKSLDQDEDWYDSSKLDDRERVRCSLIERVASYVDDSSVAGLSLSSTSSSSIKSTQSGLALIDVVLSSQKNSTWDI</sequence>
<feature type="compositionally biased region" description="Low complexity" evidence="1">
    <location>
        <begin position="43"/>
        <end position="57"/>
    </location>
</feature>
<name>A0AAD2CV84_9STRA</name>
<feature type="region of interest" description="Disordered" evidence="1">
    <location>
        <begin position="1"/>
        <end position="64"/>
    </location>
</feature>
<dbReference type="AlphaFoldDB" id="A0AAD2CV84"/>
<dbReference type="Proteomes" id="UP001295423">
    <property type="component" value="Unassembled WGS sequence"/>
</dbReference>
<keyword evidence="3" id="KW-1185">Reference proteome</keyword>
<feature type="compositionally biased region" description="Basic residues" evidence="1">
    <location>
        <begin position="22"/>
        <end position="34"/>
    </location>
</feature>
<dbReference type="EMBL" id="CAKOGP040000668">
    <property type="protein sequence ID" value="CAJ1937596.1"/>
    <property type="molecule type" value="Genomic_DNA"/>
</dbReference>
<protein>
    <submittedName>
        <fullName evidence="2">Uncharacterized protein</fullName>
    </submittedName>
</protein>
<gene>
    <name evidence="2" type="ORF">CYCCA115_LOCUS5723</name>
</gene>
<accession>A0AAD2CV84</accession>
<reference evidence="2" key="1">
    <citation type="submission" date="2023-08" db="EMBL/GenBank/DDBJ databases">
        <authorList>
            <person name="Audoor S."/>
            <person name="Bilcke G."/>
        </authorList>
    </citation>
    <scope>NUCLEOTIDE SEQUENCE</scope>
</reference>
<feature type="compositionally biased region" description="Basic and acidic residues" evidence="1">
    <location>
        <begin position="79"/>
        <end position="91"/>
    </location>
</feature>
<organism evidence="2 3">
    <name type="scientific">Cylindrotheca closterium</name>
    <dbReference type="NCBI Taxonomy" id="2856"/>
    <lineage>
        <taxon>Eukaryota</taxon>
        <taxon>Sar</taxon>
        <taxon>Stramenopiles</taxon>
        <taxon>Ochrophyta</taxon>
        <taxon>Bacillariophyta</taxon>
        <taxon>Bacillariophyceae</taxon>
        <taxon>Bacillariophycidae</taxon>
        <taxon>Bacillariales</taxon>
        <taxon>Bacillariaceae</taxon>
        <taxon>Cylindrotheca</taxon>
    </lineage>
</organism>
<comment type="caution">
    <text evidence="2">The sequence shown here is derived from an EMBL/GenBank/DDBJ whole genome shotgun (WGS) entry which is preliminary data.</text>
</comment>